<name>V6M771_9EUKA</name>
<evidence type="ECO:0000313" key="3">
    <source>
        <dbReference type="EMBL" id="EST49274.1"/>
    </source>
</evidence>
<dbReference type="EMBL" id="KI545953">
    <property type="protein sequence ID" value="EST49274.1"/>
    <property type="molecule type" value="Genomic_DNA"/>
</dbReference>
<protein>
    <submittedName>
        <fullName evidence="3">Uncharacterized protein</fullName>
    </submittedName>
</protein>
<evidence type="ECO:0000313" key="4">
    <source>
        <dbReference type="EMBL" id="KAH0570524.1"/>
    </source>
</evidence>
<keyword evidence="1" id="KW-0175">Coiled coil</keyword>
<proteinExistence type="predicted"/>
<organism evidence="3">
    <name type="scientific">Spironucleus salmonicida</name>
    <dbReference type="NCBI Taxonomy" id="348837"/>
    <lineage>
        <taxon>Eukaryota</taxon>
        <taxon>Metamonada</taxon>
        <taxon>Diplomonadida</taxon>
        <taxon>Hexamitidae</taxon>
        <taxon>Hexamitinae</taxon>
        <taxon>Spironucleus</taxon>
    </lineage>
</organism>
<keyword evidence="5" id="KW-1185">Reference proteome</keyword>
<dbReference type="EMBL" id="AUWU02000007">
    <property type="protein sequence ID" value="KAH0570524.1"/>
    <property type="molecule type" value="Genomic_DNA"/>
</dbReference>
<accession>V6M771</accession>
<feature type="region of interest" description="Disordered" evidence="2">
    <location>
        <begin position="3300"/>
        <end position="3325"/>
    </location>
</feature>
<feature type="compositionally biased region" description="Low complexity" evidence="2">
    <location>
        <begin position="3308"/>
        <end position="3325"/>
    </location>
</feature>
<gene>
    <name evidence="3" type="ORF">SS50377_10495</name>
    <name evidence="4" type="ORF">SS50377_26804</name>
</gene>
<dbReference type="VEuPathDB" id="GiardiaDB:SS50377_26804"/>
<reference evidence="4" key="2">
    <citation type="submission" date="2020-12" db="EMBL/GenBank/DDBJ databases">
        <title>New Spironucleus salmonicida genome in near-complete chromosomes.</title>
        <authorList>
            <person name="Xu F."/>
            <person name="Kurt Z."/>
            <person name="Jimenez-Gonzalez A."/>
            <person name="Astvaldsson A."/>
            <person name="Andersson J.O."/>
            <person name="Svard S.G."/>
        </authorList>
    </citation>
    <scope>NUCLEOTIDE SEQUENCE</scope>
    <source>
        <strain evidence="4">ATCC 50377</strain>
    </source>
</reference>
<reference evidence="3 4" key="1">
    <citation type="journal article" date="2014" name="PLoS Genet.">
        <title>The Genome of Spironucleus salmonicida Highlights a Fish Pathogen Adapted to Fluctuating Environments.</title>
        <authorList>
            <person name="Xu F."/>
            <person name="Jerlstrom-Hultqvist J."/>
            <person name="Einarsson E."/>
            <person name="Astvaldsson A."/>
            <person name="Svard S.G."/>
            <person name="Andersson J.O."/>
        </authorList>
    </citation>
    <scope>NUCLEOTIDE SEQUENCE</scope>
    <source>
        <strain evidence="4">ATCC 50377</strain>
    </source>
</reference>
<evidence type="ECO:0000313" key="5">
    <source>
        <dbReference type="Proteomes" id="UP000018208"/>
    </source>
</evidence>
<feature type="region of interest" description="Disordered" evidence="2">
    <location>
        <begin position="5006"/>
        <end position="5036"/>
    </location>
</feature>
<evidence type="ECO:0000256" key="2">
    <source>
        <dbReference type="SAM" id="MobiDB-lite"/>
    </source>
</evidence>
<dbReference type="Proteomes" id="UP000018208">
    <property type="component" value="Unassembled WGS sequence"/>
</dbReference>
<sequence length="5438" mass="633544">MAEQKPYLDAIFYYQLHPECLQNQTIDIPVSVIGQDSMYSPGYLLSMNIYTRKCLVKVIVKDLPHPPVSGTSMIGQKQNPDFVYKEVNINQVTLMRNIQIEDYEYELPEVTELPNLQIFQNASKEQVEYAKFAVSYLESLKDEEHILSPDFSDKTTDTLIKWVQRVIIRKIGARFVSEVTPINKIITTEMLDERKFLNYLNQNVKTDSIYTKIQQFDSEFFTQCKNSLQNSLICKNFYHLQVVIWGKQFKSLFKSVMQNFLEQKDNTGQILQFLSYQKAQLRKVENDQSRFITKLLCKTEANIVNFSKKLTNIYNVDQLNYFVLLLLCFKQEIIPLIIQTEALIFSDQHSVQYQLVQNIIKQVIFSAFSLIVEPALQQMNVILTSKSQQTSLCTHLQKMIPILSVFGNKNFILSLFSRRYEISQDFLDQDYLDKSLRIWELEYSIIYYCFNCIQFDYVDEFNYINLTNNINLNFILFDQQNKILQVIPTQNTSQEVFRQLQNQFSDNTLMLKHQNIQLEHNNILESINQIQFQIGVYFLKDKLLADSVMIVKLQEQLNNLDVVSQSKIPHLNAPIKKIQELNQFAFNNINSDQLLINFNNFIAWLEEIKNIQDIIKQSQGIVFNIYFYQIDITQYLQEMLELLDEIRNNVKQKILSFISNFSDQIVNELTYIRKLYFLCQESPSYFKLGSEIQTFFSGIKLLTLYNSLEQVILLNYQTFFSVFYQELPWPDEYIDKVFKQLDSVFLLIKELQIKQIELKNYTPDVLQVINQVENWIHDSSKNLEIIVNTVIQGEIVQQYISLFDQSKLLSLLTFQIKQFDFDIDKNVEKLLLQSIAKCTELKIFSVNYSNKQLLTSQVHYAEHEQFTFLQQAQNNFRLKSHFYDTINTMDDFMYHIQFILFELSAIQNCTSRWRQWILSTLNDENAQFINIQTYASPSQLLLALYPLTTIINSKFYIEQLINCNMMVVQFPSEFIVQLIEKTIMAIKTVKCRSIETYHVLSNKADWFKAGYIKSQHKATVIKDQIILTLSYSEWLSYINEVEDFIRINIDKVVFLYFLQDPHFEAHHFQKFQKITQIPLDKQLNQNIQQLFKVIVEKPDILDVILILRQNVRIDQDANEKLQEIFKHINSIIVTNIYTVQTSQISNQKIVDNKLVQQLRGNSNIIDMSSLNYVQISPIYADSICSEVLAQISLYINNLGFQGKRTTQCENSYDIMFEQLYLDIYDAMQSSSQNQEQHEMIKQWRYSAKIESKSRDIEALSQVLKMILTSLKYLPTMLYDLLLLYNNNQIIRYVNPRLQFSVSFITGQQEKQLIQYAYTWKLLQQQYITVQHEIPLLKLIYQQDFCEKLTQLYQNIQQLYHSILDTPFSSIINTFTQIIENNKFQQIIIKEEILNKIEIIPHFYTKDGNLQVYYKYLTLNMPFHIKFQEFTQNNRTFNNPQFLSQYYYGVETLIYDQNQISGLLLTKNQQYKFIQNIQSPGFNYQVLDELDKICKQTLISQALHGWDLFNIVYLRFVEQKQNLIGYSANQIEQDLQNSFFSITDQHILQIVINTHFINYYRVAIKNFKVQIQIQFLDIQLQFINDLLLRYADFIEVQNLLTLYLTLFKKLLSAQNFLQWKNSSYNDNITVQILDVDDKKIFIQNVKQEYSIESGYVFANMLPTINTQLQEILSQIFILFSKRQSVFLLGAKQQGIKNKQFLNITTLLSLQLQRRVQEVFFSSTNFQEQFKLIEKYILCGSFVIIYGLITLDNDQVQELVHFTKMLTTQTGCCKYHYISQDITNISLKQKGLLGSIQQKTLMTRPVQFTEVENLGNIIFFIPELQFQFNNQNYHFSTQSQEQFQSTYEKIQIKVNEYKSKSGIVSHQQFLELQLDQNIKKQIQRFYLSGIVELSCDDTLQSYNQLSQVYGASFFDLSLILLQFDKDFIKIKLADISRILNRVNDINDIYSVASTCCDYIMKLSQKILSSQEDNNLIFTMLSYIIASVFGLDQVQAAQLMSQARVFYQYNEASLQSIGIQRQHNKVYNIKTSNFANYYNNYFEKNLNRETSYKIHVIHELHQVSLQCAYDIIFINEILSIDSPLMLISFNQTYLKKFFTLLQVIYSTKIIYIYDQISLQSFIQQNQFEIIQKSILLFIYITTISDLFTIIDTIQQLYSQSSSKIQVIVSIDYSVYKDVGQQAQLYIFNHKFILIPTYQQSVSDKRLFLSQLYINKYYYSQILETKLGYLWLKDSIISGSASELLRQDFKLKALVSVQKDQYMMRLENRTMILQSFLHGIYAYLLDTILQVFGINPSFEEGILIRNLIFIYLQKNNVCNVQKRNQQNQFLNIAKTTNQQLSYTTIQRILNTDNQSLNIDTIQRLQMDQYCQSEQLQNQYSSYLQDEFDSQRLQIQNVQSSIVDIGGYDLQNLIENHAEYEKLIKTTKDKEQTLNTLSQQYLSSFQQFDGQGLNGSIKFEFQDKFLFEYYFKPTIHEDAFKNIFTPLFASIWNTILLFYINITHGNKQHIVFNKQFLTTIQQKLDSVINMIITGEQLTTEILTVFVPITALLAYDYMDLYPTLNKEVFKNLNYKNFSPLHKINTGLTQEQQLRIIKLFYQKAVKDIPQKIPSIFSYYHFIDNIILFKEYQLGQDILQNLTDQYEKDIINNVVSQVSQQIVSQRLSQSNLQNSDSIIDQNLPLNVISIQKLSHTQLFIDQHRASFIVLLGASLISSITISITGSYQTGKSTLLNIAKLFIRNMIDPVSINLQEDMQNNNVISQILSSITQKIVRRNYKCLQSSRYPSSVRTDKISSLYDINSSCVLDYYQSLGFPTFHFDSKSKSNTISSDIVLLLRDHILKFSQKLHVQIDNIQQKCEGISSLSDCCFIIECDKNSQLVQLTSIQLHVPILEEQYYVNLFSIIFPQYSLQYIKQFANGFIMLKSSFDFEFMHNFQFIVLLLTNQRYIVNNQITDNFNIQQQTTSVNDNVSILLLQNQSIQQSILDAQDNMICTLSVHSLFNVFSQVLDQSSLQHVLERLATLDILGYLNDIIVDGETIDNPWQDCQIVIDQDFKLKSSWETYIYNSSIFNHFIQNEVPTFLRYTDSLIAQSTKHFPISQIESLLDSETLIGLGYSQINQQYFINIMKIYQNLNYDSSLTISIVKKIVNLLFNKEVNQAQLSSFLSYGIEITDSNSLSGICSENDSQKQRYCIVQQSVKFASLICKFIYDQDKAHDIDQQFDQLYQQDLELFGIQDDVEQDQETTIGGLPYSTSYISRIFYDKINILHYSSQTNDQITQLLKVIINSDIIHESQIQLQYPVINETQQGNSNEGSDYSTSVSDRSSQVSSQSSIKQKIRARFFTQADQEIKDKVVHIVDVSAIQNQILTDSKTNLQGKGFNITNYIIDIIGKYRKTNKFTDQQLDLVQIFMILRISVGMCLGIRPDIVVAENYDDEVPELFAHIKINSKLTSLFPSKIISNGRFLSSLPIKCTNWDEMSQKYISQKRNKRSKSKLQLLDDMTMMPLECILLIDSFTLNYKINSNFTIKDILTRLLNPMNIVQNLFTIEELQCLTMLICHNYQIESIVHYKMISSILASNLSIIEINNTPKLQSVYKDIESINLPVFQVNQFQKHKIHDKSKVFKSFLQSEKSLKPILLKVQKQHERQYYSNLLTQKRNSLYDIYLLSGCKKPEKMQYKAIHFNFSVFEQDLIYSQTAVYKEFSKYNKSPVINFIKFTEICVSLSHQILSKLYILDFVYEKTQNMLGLYERLAEPAKQEFRQLQIQEISISYFQGIINKLLSKIYSQSVQDGIPLTADQQRVQASVAEAVMMRDFFKSTLSIISQEIMSQQVSLKSLAIDVVGAVSFLIFGLNDNLDDQQFLQAIHTGSYGDLGAHLTKIYNNLDTFYDKFNFQYLLILQFYGFNVRHSEQLYKDRVISTKLLQSDTVIIGNNTLTGGKFMMLNNIIEQLKPDWPILPVIQYYNFPWQIGDPYYCILQSALLNYNIGISIQFIDDKLARAAGLCIASQFYNITSQNIVTQLISGKDYDHQVVHQFVEKLQSLVVIINICDPLGISLQKLKSAILDQKVIVFNSFRTKNVNIKLLYFVRKLILQKISPQTKYQNKIIIGPLRLTSQIPLKDIPIVLGFDSKDNIHDILKQLDLYQVSLIDNSSIQCLNISEQQQGSNQQYTICENLVTEVFGPIYNDRYSKEQIRVAKTQILISINALHKLYMTYFKANIFAKLDKLTIEYNKDTFEVAKIQTDHIIVVIQEISVFMQSNKAQSKMLDVLFKSVKTFSKSRFQLVTLIDLDQYIDEVNGEFELLCLSKQLIKKSIYDNLLVVSQSIQSFQYVISQLQIIQTPLANFTSSEFMSLLIQQIRQQLILFKEKIISQLSTVTRELSDKEQKQYDVQIFVDIYPLFYLAKNQPNDIIIFIASCALSVISTRLSLMVPQDVLSSLWLIAYNIIFGVSGLLSIDSIRAQYFDISLINSIFTNKYQDYAKMVCAQALSLSFNPNNIFSIQKMYSSQQIHKQLKKIQNIKQVIPELCRMSSQLQYSWITMQALSRYNKLMKNTMQFFLKNTATFVNLSKVKSPLLSMIRGFSMKNPQWLNKILTKSEEHRWLFDQLYKTAEHTQVQVPPKGFNINEYPSYHAMFLISSVLKPENIIHEIETLSTLISGSTGGSPFQLVNSLLPSVEKQASGICNNQYVANHDDLITCFTKPFHYFKNILQFDEQFSISTILDPVIYQICQQIISILNKSAKDNISFGVIFYDQYFHISKLIQNVMINLQEFRKFEYIISDEEITDDNILQITLIDVFTFNTQIQNITNNVLQAKISQTKLHPWIILIPSCLYAEYYTSSINRQLSQSYISNWTNSLYSLMNIIDPIFCYLQRPSNPLQSFQHIFTIIIQSFYKFSPSPYNIRLTDKESLLTLVLSMSLQDSQIESDQPIFNHFEDVAKNWFQVNYLSYNIIETTSWKFSRYISMEQLDFDESQKQLVNLDLSIINILPQQLVSSVNEQRTISLNSNDAVFQIQNDKGNYSDDEGDDVDNPEFMDEDSFSKSSISNMSSSVEQSSQITGQESSDGSTNMQCLTNEPKQKVKVQKPQKIIFDDYNVLINALQNFKDPFINVLDPEKMHDSVYATLNQQNRSIVLIDNIFETLQFSTSNISISEILQKLKHLNTLISIQSPDQVTRTQLRCALNIPLPERLSRAFLSCRESRILQTQNLLKRTEQNFVNSDELSRMFPSQLAIFFKSLNQQQNPLYFTNFQQPYHFFQTIFQSQLEVVGQQTYFHSLENIWKINGQIAIFELGNILNFQRILHSLKTVIPLQFTRVIGLLKRPKSQLILQKNGDLVESSLGVFSIEVTNLQLFGASFDPILGELVNYSTADLQGFEEEFSVYFAVVTTENLGELEGQSWKNCTAVSRKYVPIPVRCGGICKPIVLVENSGKFAAEEILRLGAFFGVGAL</sequence>
<evidence type="ECO:0000256" key="1">
    <source>
        <dbReference type="SAM" id="Coils"/>
    </source>
</evidence>
<feature type="compositionally biased region" description="Acidic residues" evidence="2">
    <location>
        <begin position="5012"/>
        <end position="5028"/>
    </location>
</feature>
<feature type="coiled-coil region" evidence="1">
    <location>
        <begin position="2405"/>
        <end position="2435"/>
    </location>
</feature>